<keyword evidence="5" id="KW-1185">Reference proteome</keyword>
<dbReference type="Pfam" id="PF00072">
    <property type="entry name" value="Response_reg"/>
    <property type="match status" value="1"/>
</dbReference>
<feature type="domain" description="Response regulatory" evidence="2">
    <location>
        <begin position="4"/>
        <end position="119"/>
    </location>
</feature>
<dbReference type="NCBIfam" id="TIGR00254">
    <property type="entry name" value="GGDEF"/>
    <property type="match status" value="1"/>
</dbReference>
<dbReference type="RefSeq" id="WP_209971165.1">
    <property type="nucleotide sequence ID" value="NZ_JAGGLB010000004.1"/>
</dbReference>
<dbReference type="PROSITE" id="PS50887">
    <property type="entry name" value="GGDEF"/>
    <property type="match status" value="1"/>
</dbReference>
<protein>
    <submittedName>
        <fullName evidence="4">Diguanylate cyclase (GGDEF)-like protein</fullName>
    </submittedName>
</protein>
<dbReference type="CDD" id="cd01949">
    <property type="entry name" value="GGDEF"/>
    <property type="match status" value="1"/>
</dbReference>
<comment type="caution">
    <text evidence="4">The sequence shown here is derived from an EMBL/GenBank/DDBJ whole genome shotgun (WGS) entry which is preliminary data.</text>
</comment>
<evidence type="ECO:0000313" key="5">
    <source>
        <dbReference type="Proteomes" id="UP001519287"/>
    </source>
</evidence>
<dbReference type="PANTHER" id="PTHR45138">
    <property type="entry name" value="REGULATORY COMPONENTS OF SENSORY TRANSDUCTION SYSTEM"/>
    <property type="match status" value="1"/>
</dbReference>
<evidence type="ECO:0000256" key="1">
    <source>
        <dbReference type="PROSITE-ProRule" id="PRU00169"/>
    </source>
</evidence>
<dbReference type="CDD" id="cd17574">
    <property type="entry name" value="REC_OmpR"/>
    <property type="match status" value="1"/>
</dbReference>
<organism evidence="4 5">
    <name type="scientific">Paenibacillus eucommiae</name>
    <dbReference type="NCBI Taxonomy" id="1355755"/>
    <lineage>
        <taxon>Bacteria</taxon>
        <taxon>Bacillati</taxon>
        <taxon>Bacillota</taxon>
        <taxon>Bacilli</taxon>
        <taxon>Bacillales</taxon>
        <taxon>Paenibacillaceae</taxon>
        <taxon>Paenibacillus</taxon>
    </lineage>
</organism>
<reference evidence="4 5" key="1">
    <citation type="submission" date="2021-03" db="EMBL/GenBank/DDBJ databases">
        <title>Genomic Encyclopedia of Type Strains, Phase IV (KMG-IV): sequencing the most valuable type-strain genomes for metagenomic binning, comparative biology and taxonomic classification.</title>
        <authorList>
            <person name="Goeker M."/>
        </authorList>
    </citation>
    <scope>NUCLEOTIDE SEQUENCE [LARGE SCALE GENOMIC DNA]</scope>
    <source>
        <strain evidence="4 5">DSM 26048</strain>
    </source>
</reference>
<evidence type="ECO:0000259" key="3">
    <source>
        <dbReference type="PROSITE" id="PS50887"/>
    </source>
</evidence>
<dbReference type="SMART" id="SM00267">
    <property type="entry name" value="GGDEF"/>
    <property type="match status" value="1"/>
</dbReference>
<gene>
    <name evidence="4" type="ORF">J2Z66_001989</name>
</gene>
<evidence type="ECO:0000259" key="2">
    <source>
        <dbReference type="PROSITE" id="PS50110"/>
    </source>
</evidence>
<dbReference type="InterPro" id="IPR050469">
    <property type="entry name" value="Diguanylate_Cyclase"/>
</dbReference>
<dbReference type="InterPro" id="IPR000160">
    <property type="entry name" value="GGDEF_dom"/>
</dbReference>
<keyword evidence="1" id="KW-0597">Phosphoprotein</keyword>
<dbReference type="Gene3D" id="3.30.70.270">
    <property type="match status" value="1"/>
</dbReference>
<feature type="domain" description="GGDEF" evidence="3">
    <location>
        <begin position="166"/>
        <end position="297"/>
    </location>
</feature>
<name>A0ABS4ITP2_9BACL</name>
<dbReference type="InterPro" id="IPR001789">
    <property type="entry name" value="Sig_transdc_resp-reg_receiver"/>
</dbReference>
<dbReference type="InterPro" id="IPR029787">
    <property type="entry name" value="Nucleotide_cyclase"/>
</dbReference>
<dbReference type="PROSITE" id="PS50110">
    <property type="entry name" value="RESPONSE_REGULATORY"/>
    <property type="match status" value="1"/>
</dbReference>
<dbReference type="SMART" id="SM00448">
    <property type="entry name" value="REC"/>
    <property type="match status" value="1"/>
</dbReference>
<dbReference type="SUPFAM" id="SSF55073">
    <property type="entry name" value="Nucleotide cyclase"/>
    <property type="match status" value="1"/>
</dbReference>
<accession>A0ABS4ITP2</accession>
<feature type="modified residue" description="4-aspartylphosphate" evidence="1">
    <location>
        <position position="53"/>
    </location>
</feature>
<dbReference type="Proteomes" id="UP001519287">
    <property type="component" value="Unassembled WGS sequence"/>
</dbReference>
<sequence>MNERLVVVDDEPHNMDILRIFLKSLHYTVYEAVCGSEALEMIDQVAPDLILLDVMMPDISGFEVCRQLNERPDFDIPIIFLSAKVQKEDVLRGLHVGAHDYLTKPFDLDLLEKKVALALQYRKKLVSLRKDNIRLESMAFKDGLTGLFNRFYLSNVMRKHEEGLIRFQTVMMLDIDRFKEINDVYGHLYGDTVLESVARIISAATDPRTDIVIRYGGDEFLVLFSESGERSGTVAESIRTAISALSFEPEVKSMFSITVSIGLFQVTKEQPLEILLSRADYALFKAKHSGRNQISNE</sequence>
<evidence type="ECO:0000313" key="4">
    <source>
        <dbReference type="EMBL" id="MBP1990391.1"/>
    </source>
</evidence>
<dbReference type="PANTHER" id="PTHR45138:SF9">
    <property type="entry name" value="DIGUANYLATE CYCLASE DGCM-RELATED"/>
    <property type="match status" value="1"/>
</dbReference>
<dbReference type="EMBL" id="JAGGLB010000004">
    <property type="protein sequence ID" value="MBP1990391.1"/>
    <property type="molecule type" value="Genomic_DNA"/>
</dbReference>
<dbReference type="Gene3D" id="3.40.50.2300">
    <property type="match status" value="1"/>
</dbReference>
<dbReference type="InterPro" id="IPR011006">
    <property type="entry name" value="CheY-like_superfamily"/>
</dbReference>
<dbReference type="SUPFAM" id="SSF52172">
    <property type="entry name" value="CheY-like"/>
    <property type="match status" value="1"/>
</dbReference>
<proteinExistence type="predicted"/>
<dbReference type="Pfam" id="PF00990">
    <property type="entry name" value="GGDEF"/>
    <property type="match status" value="1"/>
</dbReference>
<dbReference type="InterPro" id="IPR043128">
    <property type="entry name" value="Rev_trsase/Diguanyl_cyclase"/>
</dbReference>